<dbReference type="UniPathway" id="UPA00079">
    <property type="reaction ID" value="UER00168"/>
</dbReference>
<keyword evidence="4 8" id="KW-0808">Transferase</keyword>
<evidence type="ECO:0000256" key="9">
    <source>
        <dbReference type="NCBIfam" id="TIGR00751"/>
    </source>
</evidence>
<feature type="transmembrane region" description="Helical" evidence="8">
    <location>
        <begin position="123"/>
        <end position="143"/>
    </location>
</feature>
<feature type="transmembrane region" description="Helical" evidence="8">
    <location>
        <begin position="41"/>
        <end position="63"/>
    </location>
</feature>
<evidence type="ECO:0000256" key="4">
    <source>
        <dbReference type="ARBA" id="ARBA00022679"/>
    </source>
</evidence>
<dbReference type="EMBL" id="FQWB01000007">
    <property type="protein sequence ID" value="SHG84611.1"/>
    <property type="molecule type" value="Genomic_DNA"/>
</dbReference>
<dbReference type="CDD" id="cd13962">
    <property type="entry name" value="PT_UbiA_UBIAD1"/>
    <property type="match status" value="1"/>
</dbReference>
<gene>
    <name evidence="8" type="primary">menA</name>
    <name evidence="10" type="ORF">SAMN05443549_107111</name>
</gene>
<accession>A0A1M5N520</accession>
<evidence type="ECO:0000256" key="6">
    <source>
        <dbReference type="ARBA" id="ARBA00022989"/>
    </source>
</evidence>
<keyword evidence="5 8" id="KW-0812">Transmembrane</keyword>
<dbReference type="OrthoDB" id="9767568at2"/>
<feature type="transmembrane region" description="Helical" evidence="8">
    <location>
        <begin position="98"/>
        <end position="117"/>
    </location>
</feature>
<comment type="function">
    <text evidence="8">Conversion of 1,4-dihydroxy-2-naphthoate (DHNA) to demethylmenaquinone (DMK).</text>
</comment>
<dbReference type="PANTHER" id="PTHR13929:SF0">
    <property type="entry name" value="UBIA PRENYLTRANSFERASE DOMAIN-CONTAINING PROTEIN 1"/>
    <property type="match status" value="1"/>
</dbReference>
<dbReference type="GO" id="GO:0042371">
    <property type="term" value="P:vitamin K biosynthetic process"/>
    <property type="evidence" value="ECO:0007669"/>
    <property type="project" value="TreeGrafter"/>
</dbReference>
<proteinExistence type="inferred from homology"/>
<evidence type="ECO:0000256" key="7">
    <source>
        <dbReference type="ARBA" id="ARBA00023136"/>
    </source>
</evidence>
<dbReference type="STRING" id="468056.SAMN05443549_107111"/>
<comment type="similarity">
    <text evidence="8">Belongs to the MenA family. Type 1 subfamily.</text>
</comment>
<comment type="subcellular location">
    <subcellularLocation>
        <location evidence="8">Cell membrane</location>
        <topology evidence="8">Multi-pass membrane protein</topology>
    </subcellularLocation>
    <subcellularLocation>
        <location evidence="1">Membrane</location>
        <topology evidence="1">Multi-pass membrane protein</topology>
    </subcellularLocation>
</comment>
<feature type="transmembrane region" description="Helical" evidence="8">
    <location>
        <begin position="182"/>
        <end position="202"/>
    </location>
</feature>
<dbReference type="NCBIfam" id="TIGR00751">
    <property type="entry name" value="menA"/>
    <property type="match status" value="1"/>
</dbReference>
<dbReference type="Gene3D" id="1.10.357.140">
    <property type="entry name" value="UbiA prenyltransferase"/>
    <property type="match status" value="1"/>
</dbReference>
<dbReference type="PIRSF" id="PIRSF005355">
    <property type="entry name" value="UBIAD1"/>
    <property type="match status" value="1"/>
</dbReference>
<keyword evidence="2 8" id="KW-0474">Menaquinone biosynthesis</keyword>
<dbReference type="Pfam" id="PF01040">
    <property type="entry name" value="UbiA"/>
    <property type="match status" value="1"/>
</dbReference>
<dbReference type="AlphaFoldDB" id="A0A1M5N520"/>
<dbReference type="PANTHER" id="PTHR13929">
    <property type="entry name" value="1,4-DIHYDROXY-2-NAPHTHOATE OCTAPRENYLTRANSFERASE"/>
    <property type="match status" value="1"/>
</dbReference>
<keyword evidence="3 8" id="KW-1003">Cell membrane</keyword>
<name>A0A1M5N520_9FLAO</name>
<dbReference type="EC" id="2.5.1.74" evidence="8 9"/>
<evidence type="ECO:0000256" key="1">
    <source>
        <dbReference type="ARBA" id="ARBA00004141"/>
    </source>
</evidence>
<feature type="transmembrane region" description="Helical" evidence="8">
    <location>
        <begin position="12"/>
        <end position="29"/>
    </location>
</feature>
<keyword evidence="11" id="KW-1185">Reference proteome</keyword>
<keyword evidence="7 8" id="KW-0472">Membrane</keyword>
<dbReference type="InterPro" id="IPR026046">
    <property type="entry name" value="UBIAD1"/>
</dbReference>
<evidence type="ECO:0000313" key="10">
    <source>
        <dbReference type="EMBL" id="SHG84611.1"/>
    </source>
</evidence>
<keyword evidence="6 8" id="KW-1133">Transmembrane helix</keyword>
<reference evidence="11" key="1">
    <citation type="submission" date="2016-11" db="EMBL/GenBank/DDBJ databases">
        <authorList>
            <person name="Varghese N."/>
            <person name="Submissions S."/>
        </authorList>
    </citation>
    <scope>NUCLEOTIDE SEQUENCE [LARGE SCALE GENOMIC DNA]</scope>
    <source>
        <strain evidence="11">DSM 19978</strain>
    </source>
</reference>
<dbReference type="InterPro" id="IPR000537">
    <property type="entry name" value="UbiA_prenyltransferase"/>
</dbReference>
<dbReference type="HAMAP" id="MF_01937">
    <property type="entry name" value="MenA_1"/>
    <property type="match status" value="1"/>
</dbReference>
<dbReference type="Proteomes" id="UP000184516">
    <property type="component" value="Unassembled WGS sequence"/>
</dbReference>
<evidence type="ECO:0000256" key="2">
    <source>
        <dbReference type="ARBA" id="ARBA00022428"/>
    </source>
</evidence>
<comment type="catalytic activity">
    <reaction evidence="8">
        <text>an all-trans-polyprenyl diphosphate + 1,4-dihydroxy-2-naphthoate + H(+) = a 2-demethylmenaquinol + CO2 + diphosphate</text>
        <dbReference type="Rhea" id="RHEA:26478"/>
        <dbReference type="Rhea" id="RHEA-COMP:9563"/>
        <dbReference type="Rhea" id="RHEA-COMP:9564"/>
        <dbReference type="ChEBI" id="CHEBI:11173"/>
        <dbReference type="ChEBI" id="CHEBI:15378"/>
        <dbReference type="ChEBI" id="CHEBI:16526"/>
        <dbReference type="ChEBI" id="CHEBI:33019"/>
        <dbReference type="ChEBI" id="CHEBI:55437"/>
        <dbReference type="ChEBI" id="CHEBI:58914"/>
        <dbReference type="EC" id="2.5.1.74"/>
    </reaction>
</comment>
<dbReference type="GO" id="GO:0005886">
    <property type="term" value="C:plasma membrane"/>
    <property type="evidence" value="ECO:0007669"/>
    <property type="project" value="UniProtKB-SubCell"/>
</dbReference>
<dbReference type="RefSeq" id="WP_073371574.1">
    <property type="nucleotide sequence ID" value="NZ_FQWB01000007.1"/>
</dbReference>
<feature type="transmembrane region" description="Helical" evidence="8">
    <location>
        <begin position="155"/>
        <end position="176"/>
    </location>
</feature>
<protein>
    <recommendedName>
        <fullName evidence="8 9">1,4-dihydroxy-2-naphthoate octaprenyltransferase</fullName>
        <shortName evidence="8">DHNA-octaprenyltransferase</shortName>
        <ecNumber evidence="8 9">2.5.1.74</ecNumber>
    </recommendedName>
</protein>
<evidence type="ECO:0000313" key="11">
    <source>
        <dbReference type="Proteomes" id="UP000184516"/>
    </source>
</evidence>
<evidence type="ECO:0000256" key="3">
    <source>
        <dbReference type="ARBA" id="ARBA00022475"/>
    </source>
</evidence>
<sequence length="319" mass="34969">MKHWIEAARLRTLPLSVSGIIVGSMYALRPTEDIETPTDVFSWRIFALAMLTTLGLQILSNFANDYGDGMKGTDNADRVGPQRAIQSGVISPAAMKRAIILTSGLTLISAMLLIYFAFSDTNIGYSIFFLVLGILAIASAIRYTVGNTAYGYRGFGDLFVFVFFGLVSTLGVNFLYSKEVELLLILPATAIGLLSVGVLNLNNMRDEASDKKSNKNTIVVKIGGAKAKKYHYFLIVSAMISVLIFAVLSEYRLDQYLFVLAYIPLTKHLITVSKNQEPRALDPELKKLALSTFALSILLALCMVSLIQDVIVNLLFGGR</sequence>
<evidence type="ECO:0000256" key="5">
    <source>
        <dbReference type="ARBA" id="ARBA00022692"/>
    </source>
</evidence>
<organism evidence="10 11">
    <name type="scientific">Flavobacterium fluvii</name>
    <dbReference type="NCBI Taxonomy" id="468056"/>
    <lineage>
        <taxon>Bacteria</taxon>
        <taxon>Pseudomonadati</taxon>
        <taxon>Bacteroidota</taxon>
        <taxon>Flavobacteriia</taxon>
        <taxon>Flavobacteriales</taxon>
        <taxon>Flavobacteriaceae</taxon>
        <taxon>Flavobacterium</taxon>
    </lineage>
</organism>
<dbReference type="GO" id="GO:0009234">
    <property type="term" value="P:menaquinone biosynthetic process"/>
    <property type="evidence" value="ECO:0007669"/>
    <property type="project" value="UniProtKB-UniRule"/>
</dbReference>
<dbReference type="InterPro" id="IPR044878">
    <property type="entry name" value="UbiA_sf"/>
</dbReference>
<dbReference type="InterPro" id="IPR004657">
    <property type="entry name" value="MenA"/>
</dbReference>
<dbReference type="GO" id="GO:0046428">
    <property type="term" value="F:1,4-dihydroxy-2-naphthoate polyprenyltransferase activity"/>
    <property type="evidence" value="ECO:0007669"/>
    <property type="project" value="UniProtKB-UniRule"/>
</dbReference>
<evidence type="ECO:0000256" key="8">
    <source>
        <dbReference type="HAMAP-Rule" id="MF_01937"/>
    </source>
</evidence>
<feature type="transmembrane region" description="Helical" evidence="8">
    <location>
        <begin position="230"/>
        <end position="249"/>
    </location>
</feature>
<feature type="transmembrane region" description="Helical" evidence="8">
    <location>
        <begin position="293"/>
        <end position="316"/>
    </location>
</feature>
<comment type="pathway">
    <text evidence="8">Quinol/quinone metabolism; menaquinone biosynthesis; menaquinol from 1,4-dihydroxy-2-naphthoate: step 1/2.</text>
</comment>